<evidence type="ECO:0000313" key="2">
    <source>
        <dbReference type="Proteomes" id="UP000196138"/>
    </source>
</evidence>
<keyword evidence="2" id="KW-1185">Reference proteome</keyword>
<organism evidence="1 2">
    <name type="scientific">Comamonas serinivorans</name>
    <dbReference type="NCBI Taxonomy" id="1082851"/>
    <lineage>
        <taxon>Bacteria</taxon>
        <taxon>Pseudomonadati</taxon>
        <taxon>Pseudomonadota</taxon>
        <taxon>Betaproteobacteria</taxon>
        <taxon>Burkholderiales</taxon>
        <taxon>Comamonadaceae</taxon>
        <taxon>Comamonas</taxon>
    </lineage>
</organism>
<dbReference type="Gene3D" id="1.20.1440.20">
    <property type="entry name" value="LemA-like domain"/>
    <property type="match status" value="1"/>
</dbReference>
<dbReference type="RefSeq" id="WP_087283725.1">
    <property type="nucleotide sequence ID" value="NZ_CP021455.1"/>
</dbReference>
<evidence type="ECO:0000313" key="1">
    <source>
        <dbReference type="EMBL" id="ARU06498.1"/>
    </source>
</evidence>
<accession>A0A1Y0ESK6</accession>
<gene>
    <name evidence="1" type="ORF">CCO03_19170</name>
</gene>
<dbReference type="AlphaFoldDB" id="A0A1Y0ESK6"/>
<proteinExistence type="predicted"/>
<dbReference type="SUPFAM" id="SSF140478">
    <property type="entry name" value="LemA-like"/>
    <property type="match status" value="1"/>
</dbReference>
<dbReference type="EMBL" id="CP021455">
    <property type="protein sequence ID" value="ARU06498.1"/>
    <property type="molecule type" value="Genomic_DNA"/>
</dbReference>
<reference evidence="1 2" key="1">
    <citation type="submission" date="2017-05" db="EMBL/GenBank/DDBJ databases">
        <authorList>
            <person name="Song R."/>
            <person name="Chenine A.L."/>
            <person name="Ruprecht R.M."/>
        </authorList>
    </citation>
    <scope>NUCLEOTIDE SEQUENCE [LARGE SCALE GENOMIC DNA]</scope>
    <source>
        <strain evidence="1 2">DSM 26136</strain>
    </source>
</reference>
<dbReference type="Proteomes" id="UP000196138">
    <property type="component" value="Chromosome"/>
</dbReference>
<sequence>MSMQTLVAWLAVLALICWALGAYNRLVRLRAAVVSALAAVEQAMRDEVGWALAQSPELPAATPGEAAADGTPDPLPVQPPLFDELHDLQDQAWRSGQAAARQLDAALVHARSHPLDADAMAMLSTAYQVFEQALDRLDVNPASALADDTSNATMGIPDDVMGRAQLELKLGSAIQDFNAEVTRHNLAITRLPALVLARFLGFRPAGPLAGLRHTP</sequence>
<protein>
    <recommendedName>
        <fullName evidence="3">LemA family protein</fullName>
    </recommendedName>
</protein>
<name>A0A1Y0ESK6_9BURK</name>
<evidence type="ECO:0008006" key="3">
    <source>
        <dbReference type="Google" id="ProtNLM"/>
    </source>
</evidence>
<dbReference type="KEGG" id="cser:CCO03_19170"/>
<dbReference type="InterPro" id="IPR023353">
    <property type="entry name" value="LemA-like_dom_sf"/>
</dbReference>